<dbReference type="KEGG" id="nwi:Nwi_0832"/>
<sequence length="131" mass="14767">MNMKRTLNELVRAVVDEAERNPEFARRIEEALGLQEKPKKPVLSRASHRRAPAALDPVELARRGELELRARLAELNLEQLKDVVADYGMDPGKLVLKWKTADRIIDRIVEVSIGRARKGEGFLSSGSPRSE</sequence>
<accession>Q3SUE4</accession>
<organism evidence="1 2">
    <name type="scientific">Nitrobacter winogradskyi (strain ATCC 25391 / DSM 10237 / CIP 104748 / NCIMB 11846 / Nb-255)</name>
    <dbReference type="NCBI Taxonomy" id="323098"/>
    <lineage>
        <taxon>Bacteria</taxon>
        <taxon>Pseudomonadati</taxon>
        <taxon>Pseudomonadota</taxon>
        <taxon>Alphaproteobacteria</taxon>
        <taxon>Hyphomicrobiales</taxon>
        <taxon>Nitrobacteraceae</taxon>
        <taxon>Nitrobacter</taxon>
    </lineage>
</organism>
<gene>
    <name evidence="1" type="ordered locus">Nwi_0832</name>
</gene>
<reference evidence="1 2" key="1">
    <citation type="journal article" date="2006" name="Appl. Environ. Microbiol.">
        <title>Genome sequence of the chemolithoautotrophic nitrite-oxidizing bacterium Nitrobacter winogradskyi Nb-255.</title>
        <authorList>
            <person name="Starkenburg S.R."/>
            <person name="Chain P.S."/>
            <person name="Sayavedra-Soto L.A."/>
            <person name="Hauser L."/>
            <person name="Land M.L."/>
            <person name="Larimer F.W."/>
            <person name="Malfatti S.A."/>
            <person name="Klotz M.G."/>
            <person name="Bottomley P.J."/>
            <person name="Arp D.J."/>
            <person name="Hickey W.J."/>
        </authorList>
    </citation>
    <scope>NUCLEOTIDE SEQUENCE [LARGE SCALE GENOMIC DNA]</scope>
    <source>
        <strain evidence="2">ATCC 25391 / DSM 10237 / CIP 104748 / NCIMB 11846 / Nb-255</strain>
    </source>
</reference>
<dbReference type="STRING" id="323098.Nwi_0832"/>
<keyword evidence="2" id="KW-1185">Reference proteome</keyword>
<proteinExistence type="predicted"/>
<dbReference type="AlphaFoldDB" id="Q3SUE4"/>
<dbReference type="HOGENOM" id="CLU_133812_0_0_5"/>
<dbReference type="EMBL" id="CP000115">
    <property type="protein sequence ID" value="ABA04097.1"/>
    <property type="molecule type" value="Genomic_DNA"/>
</dbReference>
<evidence type="ECO:0000313" key="2">
    <source>
        <dbReference type="Proteomes" id="UP000002531"/>
    </source>
</evidence>
<dbReference type="eggNOG" id="ENOG5030XAI">
    <property type="taxonomic scope" value="Bacteria"/>
</dbReference>
<protein>
    <submittedName>
        <fullName evidence="1">Uncharacterized protein</fullName>
    </submittedName>
</protein>
<name>Q3SUE4_NITWN</name>
<dbReference type="Proteomes" id="UP000002531">
    <property type="component" value="Chromosome"/>
</dbReference>
<evidence type="ECO:0000313" key="1">
    <source>
        <dbReference type="EMBL" id="ABA04097.1"/>
    </source>
</evidence>